<feature type="compositionally biased region" description="Polar residues" evidence="1">
    <location>
        <begin position="113"/>
        <end position="122"/>
    </location>
</feature>
<reference evidence="2 3" key="2">
    <citation type="journal article" date="2011" name="PLoS Genet.">
        <title>Caenorhabditis briggsae recombinant inbred line genotypes reveal inter-strain incompatibility and the evolution of recombination.</title>
        <authorList>
            <person name="Ross J.A."/>
            <person name="Koboldt D.C."/>
            <person name="Staisch J.E."/>
            <person name="Chamberlin H.M."/>
            <person name="Gupta B.P."/>
            <person name="Miller R.D."/>
            <person name="Baird S.E."/>
            <person name="Haag E.S."/>
        </authorList>
    </citation>
    <scope>NUCLEOTIDE SEQUENCE [LARGE SCALE GENOMIC DNA]</scope>
    <source>
        <strain evidence="2 3">AF16</strain>
    </source>
</reference>
<name>B6IEH6_CAEBR</name>
<keyword evidence="3" id="KW-1185">Reference proteome</keyword>
<gene>
    <name evidence="2 4" type="ORF">CBG27881</name>
    <name evidence="2" type="ORF">CBG_27881</name>
</gene>
<feature type="region of interest" description="Disordered" evidence="1">
    <location>
        <begin position="1"/>
        <end position="28"/>
    </location>
</feature>
<feature type="compositionally biased region" description="Basic and acidic residues" evidence="1">
    <location>
        <begin position="1"/>
        <end position="13"/>
    </location>
</feature>
<dbReference type="RefSeq" id="XP_045097879.1">
    <property type="nucleotide sequence ID" value="XM_045240112.1"/>
</dbReference>
<dbReference type="HOGENOM" id="CLU_674812_0_0_1"/>
<feature type="compositionally biased region" description="Acidic residues" evidence="1">
    <location>
        <begin position="135"/>
        <end position="151"/>
    </location>
</feature>
<dbReference type="CTD" id="68919330"/>
<evidence type="ECO:0000313" key="4">
    <source>
        <dbReference type="WormBase" id="CBG27881"/>
    </source>
</evidence>
<feature type="compositionally biased region" description="Low complexity" evidence="1">
    <location>
        <begin position="176"/>
        <end position="189"/>
    </location>
</feature>
<evidence type="ECO:0000313" key="2">
    <source>
        <dbReference type="EMBL" id="CAR98306.1"/>
    </source>
</evidence>
<dbReference type="WormBase" id="CBG27881">
    <property type="protein sequence ID" value="CBP41680"/>
    <property type="gene ID" value="WBGene00089295"/>
</dbReference>
<dbReference type="Proteomes" id="UP000008549">
    <property type="component" value="Unassembled WGS sequence"/>
</dbReference>
<evidence type="ECO:0000256" key="1">
    <source>
        <dbReference type="SAM" id="MobiDB-lite"/>
    </source>
</evidence>
<sequence>MSHKEPKKEKFIETDGSGNESNVTETGDEFLKKMKKALEETRKDSDSVFPATTESRRYVFVYLVSIFENVSRFVLFSPSNEKKLLIDQETFNSQMKKLSFLVKKSSIDYSCNNGSKQCSSASPPGFFSYPSSDESSGEENESYTEDSESETESARIAPIYPAPDRPPGILTTAFQSEESNAPSSSSPEDNSVRRQQSSSPRNVVIPPLLVSETPNNLHRRNNVSQFPPPANDRLSQFQLSTDSSPPSYSGPVEVPPLDTIKSRLESHLLMLYYSKRSNQPGSEGRFLYPTFITQSEISGFDQMLEVYKEIILTILYMEEGMTPQEEVDNLEIARFFVYDRLADLEDSEEVLTLAVYKVMNEYLKEKTRTVAFNMLVLELIHLEKIIRQKSKDDYAETERNLFSDIVLC</sequence>
<feature type="region of interest" description="Disordered" evidence="1">
    <location>
        <begin position="113"/>
        <end position="255"/>
    </location>
</feature>
<proteinExistence type="predicted"/>
<dbReference type="KEGG" id="cbr:CBG_27881"/>
<accession>B6IEH6</accession>
<feature type="compositionally biased region" description="Polar residues" evidence="1">
    <location>
        <begin position="16"/>
        <end position="25"/>
    </location>
</feature>
<evidence type="ECO:0000313" key="3">
    <source>
        <dbReference type="Proteomes" id="UP000008549"/>
    </source>
</evidence>
<dbReference type="InParanoid" id="B6IEH6"/>
<protein>
    <submittedName>
        <fullName evidence="2">Protein CBG27881</fullName>
    </submittedName>
</protein>
<organism evidence="2 3">
    <name type="scientific">Caenorhabditis briggsae</name>
    <dbReference type="NCBI Taxonomy" id="6238"/>
    <lineage>
        <taxon>Eukaryota</taxon>
        <taxon>Metazoa</taxon>
        <taxon>Ecdysozoa</taxon>
        <taxon>Nematoda</taxon>
        <taxon>Chromadorea</taxon>
        <taxon>Rhabditida</taxon>
        <taxon>Rhabditina</taxon>
        <taxon>Rhabditomorpha</taxon>
        <taxon>Rhabditoidea</taxon>
        <taxon>Rhabditidae</taxon>
        <taxon>Peloderinae</taxon>
        <taxon>Caenorhabditis</taxon>
    </lineage>
</organism>
<dbReference type="AlphaFoldDB" id="B6IEH6"/>
<dbReference type="GeneID" id="68919330"/>
<reference evidence="2 3" key="1">
    <citation type="journal article" date="2003" name="PLoS Biol.">
        <title>The genome sequence of Caenorhabditis briggsae: a platform for comparative genomics.</title>
        <authorList>
            <person name="Stein L.D."/>
            <person name="Bao Z."/>
            <person name="Blasiar D."/>
            <person name="Blumenthal T."/>
            <person name="Brent M.R."/>
            <person name="Chen N."/>
            <person name="Chinwalla A."/>
            <person name="Clarke L."/>
            <person name="Clee C."/>
            <person name="Coghlan A."/>
            <person name="Coulson A."/>
            <person name="D'Eustachio P."/>
            <person name="Fitch D.H."/>
            <person name="Fulton L.A."/>
            <person name="Fulton R.E."/>
            <person name="Griffiths-Jones S."/>
            <person name="Harris T.W."/>
            <person name="Hillier L.W."/>
            <person name="Kamath R."/>
            <person name="Kuwabara P.E."/>
            <person name="Mardis E.R."/>
            <person name="Marra M.A."/>
            <person name="Miner T.L."/>
            <person name="Minx P."/>
            <person name="Mullikin J.C."/>
            <person name="Plumb R.W."/>
            <person name="Rogers J."/>
            <person name="Schein J.E."/>
            <person name="Sohrmann M."/>
            <person name="Spieth J."/>
            <person name="Stajich J.E."/>
            <person name="Wei C."/>
            <person name="Willey D."/>
            <person name="Wilson R.K."/>
            <person name="Durbin R."/>
            <person name="Waterston R.H."/>
        </authorList>
    </citation>
    <scope>NUCLEOTIDE SEQUENCE [LARGE SCALE GENOMIC DNA]</scope>
    <source>
        <strain evidence="2 3">AF16</strain>
    </source>
</reference>
<feature type="compositionally biased region" description="Polar residues" evidence="1">
    <location>
        <begin position="233"/>
        <end position="247"/>
    </location>
</feature>
<dbReference type="EMBL" id="HE601409">
    <property type="protein sequence ID" value="CAR98306.1"/>
    <property type="molecule type" value="Genomic_DNA"/>
</dbReference>